<dbReference type="PANTHER" id="PTHR40050:SF1">
    <property type="entry name" value="INNER SPORE COAT PROTEIN H"/>
    <property type="match status" value="1"/>
</dbReference>
<sequence length="539" mass="59662">MQYFRPYLSFTTALVLASLHGAGCSDTPTDPAGGTSGGGPSGTGTGTGGGSGTEGQQCAPSGGGPHWLEEGETVTFPVSCATGLELPGDAFEVGPLPDGAAYDPAAREVTFSPGLDQAAVYEIEIHVAQLSEVGRVKIGVADSWADPANVPVADPTRYPEEYGLPVLFLSPAPEAKEYAPATVVYRGHTYAAEAELRGESSLSYPKKSYTLKFPKSDKFNEPEEAGGFTDRRKVVLISTFDDNSYIRQRLAYDLWNRLDPEHIQIKAYSAVVYLDGQYLGLYTVTDHVDGYLMEDHGFSQDGNLYKAVSHDANFALTTFEDSRKEKETLHDGYEKKEGTPPEGEPGAFDDLEELVSFVASTDHATFRAGIGSRIDQRDYEDWWIFVTFIMADDSAGKNSYHYRDPAADGVFRYAPWDFNASFGQSWETQRIWAPMTVDYQGMNGLFRRFLNEPTIADPLHARYGQVLHGVFDDAAIQAIVDGYVERIDASARRDEAKWGEAYRSYEGWSGREDFTTYEEEIAYVKAWISERWQYQDGIY</sequence>
<evidence type="ECO:0000256" key="1">
    <source>
        <dbReference type="SAM" id="MobiDB-lite"/>
    </source>
</evidence>
<dbReference type="AlphaFoldDB" id="A0A2L0F3I8"/>
<feature type="signal peptide" evidence="2">
    <location>
        <begin position="1"/>
        <end position="21"/>
    </location>
</feature>
<keyword evidence="3" id="KW-0449">Lipoprotein</keyword>
<dbReference type="Proteomes" id="UP000238348">
    <property type="component" value="Chromosome"/>
</dbReference>
<feature type="compositionally biased region" description="Gly residues" evidence="1">
    <location>
        <begin position="34"/>
        <end position="53"/>
    </location>
</feature>
<reference evidence="3 4" key="1">
    <citation type="submission" date="2015-09" db="EMBL/GenBank/DDBJ databases">
        <title>Sorangium comparison.</title>
        <authorList>
            <person name="Zaburannyi N."/>
            <person name="Bunk B."/>
            <person name="Overmann J."/>
            <person name="Mueller R."/>
        </authorList>
    </citation>
    <scope>NUCLEOTIDE SEQUENCE [LARGE SCALE GENOMIC DNA]</scope>
    <source>
        <strain evidence="3 4">So ce26</strain>
    </source>
</reference>
<protein>
    <submittedName>
        <fullName evidence="3">Lipoprotein</fullName>
    </submittedName>
</protein>
<dbReference type="Pfam" id="PF08757">
    <property type="entry name" value="CotH"/>
    <property type="match status" value="1"/>
</dbReference>
<dbReference type="PANTHER" id="PTHR40050">
    <property type="entry name" value="INNER SPORE COAT PROTEIN H"/>
    <property type="match status" value="1"/>
</dbReference>
<dbReference type="OrthoDB" id="5486488at2"/>
<evidence type="ECO:0000313" key="4">
    <source>
        <dbReference type="Proteomes" id="UP000238348"/>
    </source>
</evidence>
<evidence type="ECO:0000313" key="3">
    <source>
        <dbReference type="EMBL" id="AUX46106.1"/>
    </source>
</evidence>
<dbReference type="EMBL" id="CP012673">
    <property type="protein sequence ID" value="AUX46106.1"/>
    <property type="molecule type" value="Genomic_DNA"/>
</dbReference>
<dbReference type="InterPro" id="IPR014867">
    <property type="entry name" value="Spore_coat_CotH_CotH2/3/7"/>
</dbReference>
<evidence type="ECO:0000256" key="2">
    <source>
        <dbReference type="SAM" id="SignalP"/>
    </source>
</evidence>
<feature type="compositionally biased region" description="Basic and acidic residues" evidence="1">
    <location>
        <begin position="325"/>
        <end position="339"/>
    </location>
</feature>
<feature type="region of interest" description="Disordered" evidence="1">
    <location>
        <begin position="325"/>
        <end position="346"/>
    </location>
</feature>
<proteinExistence type="predicted"/>
<keyword evidence="2" id="KW-0732">Signal</keyword>
<feature type="region of interest" description="Disordered" evidence="1">
    <location>
        <begin position="27"/>
        <end position="69"/>
    </location>
</feature>
<name>A0A2L0F3I8_SORCE</name>
<dbReference type="RefSeq" id="WP_104984367.1">
    <property type="nucleotide sequence ID" value="NZ_CP012673.1"/>
</dbReference>
<gene>
    <name evidence="3" type="primary">nlpC</name>
    <name evidence="3" type="ORF">SOCE26_076110</name>
</gene>
<accession>A0A2L0F3I8</accession>
<organism evidence="3 4">
    <name type="scientific">Sorangium cellulosum</name>
    <name type="common">Polyangium cellulosum</name>
    <dbReference type="NCBI Taxonomy" id="56"/>
    <lineage>
        <taxon>Bacteria</taxon>
        <taxon>Pseudomonadati</taxon>
        <taxon>Myxococcota</taxon>
        <taxon>Polyangia</taxon>
        <taxon>Polyangiales</taxon>
        <taxon>Polyangiaceae</taxon>
        <taxon>Sorangium</taxon>
    </lineage>
</organism>
<feature type="chain" id="PRO_5014888473" evidence="2">
    <location>
        <begin position="22"/>
        <end position="539"/>
    </location>
</feature>